<evidence type="ECO:0000256" key="1">
    <source>
        <dbReference type="ARBA" id="ARBA00004752"/>
    </source>
</evidence>
<sequence length="350" mass="38284">MKIKDKLNPVQINTHEPPALQKNLREMADQGVDCCVMEVSCQGLDMSRVIGCRFKVGIFTNLTQDHIDYHKDFEKYKEAKGLLFSRLGDNSSDKNKSYAVLNADDPASAYFSKIASAEVITYGIDNKADVSVKNIIMGAGGISFKAETFKGEIDIHLKLIGRFNIYNTLAAITAALLEGISLESIRDSLKQLDSVQGRMESVDAGQPFSVLVDYAHTPDALQNVLTTLKEVAEGRVITVFGCGGDRDPDKRPIMGSIAGAFSDYVVITSDNPRTEEPSKITAQIAEGINDSKYQCNLDRKAAIETAIKMAQPKDIVLIAGKGHETYQIIGDQTTYFDDKEAATAILKNIS</sequence>
<dbReference type="NCBIfam" id="TIGR01085">
    <property type="entry name" value="murE"/>
    <property type="match status" value="1"/>
</dbReference>
<feature type="domain" description="Mur ligase central" evidence="12">
    <location>
        <begin position="8"/>
        <end position="175"/>
    </location>
</feature>
<gene>
    <name evidence="13" type="ORF">OSO01_09210</name>
</gene>
<dbReference type="EMBL" id="BJYM01000003">
    <property type="protein sequence ID" value="GEN86182.1"/>
    <property type="molecule type" value="Genomic_DNA"/>
</dbReference>
<reference evidence="13 14" key="1">
    <citation type="submission" date="2019-07" db="EMBL/GenBank/DDBJ databases">
        <title>Whole genome shotgun sequence of Oceanobacillus sojae NBRC 105379.</title>
        <authorList>
            <person name="Hosoyama A."/>
            <person name="Uohara A."/>
            <person name="Ohji S."/>
            <person name="Ichikawa N."/>
        </authorList>
    </citation>
    <scope>NUCLEOTIDE SEQUENCE [LARGE SCALE GENOMIC DNA]</scope>
    <source>
        <strain evidence="13 14">NBRC 105379</strain>
    </source>
</reference>
<keyword evidence="14" id="KW-1185">Reference proteome</keyword>
<dbReference type="FunFam" id="3.90.190.20:FF:000006">
    <property type="entry name" value="UDP-N-acetylmuramoyl-L-alanyl-D-glutamate--2,6-diaminopimelate ligase"/>
    <property type="match status" value="1"/>
</dbReference>
<dbReference type="Gene3D" id="3.90.190.20">
    <property type="entry name" value="Mur ligase, C-terminal domain"/>
    <property type="match status" value="1"/>
</dbReference>
<dbReference type="PANTHER" id="PTHR23135">
    <property type="entry name" value="MUR LIGASE FAMILY MEMBER"/>
    <property type="match status" value="1"/>
</dbReference>
<dbReference type="UniPathway" id="UPA00219"/>
<comment type="caution">
    <text evidence="13">The sequence shown here is derived from an EMBL/GenBank/DDBJ whole genome shotgun (WGS) entry which is preliminary data.</text>
</comment>
<dbReference type="STRING" id="582851.GCA_900162665_04271"/>
<keyword evidence="10" id="KW-0961">Cell wall biogenesis/degradation</keyword>
<keyword evidence="10" id="KW-0132">Cell division</keyword>
<comment type="function">
    <text evidence="4">Catalyzes the addition of meso-diaminopimelic acid to the nucleotide precursor UDP-N-acetylmuramoyl-L-alanyl-D-glutamate (UMAG) in the biosynthesis of bacterial cell-wall peptidoglycan.</text>
</comment>
<keyword evidence="10" id="KW-0133">Cell shape</keyword>
<dbReference type="GO" id="GO:0009252">
    <property type="term" value="P:peptidoglycan biosynthetic process"/>
    <property type="evidence" value="ECO:0007669"/>
    <property type="project" value="UniProtKB-UniPathway"/>
</dbReference>
<dbReference type="InterPro" id="IPR036565">
    <property type="entry name" value="Mur-like_cat_sf"/>
</dbReference>
<evidence type="ECO:0000259" key="12">
    <source>
        <dbReference type="Pfam" id="PF08245"/>
    </source>
</evidence>
<dbReference type="InterPro" id="IPR005761">
    <property type="entry name" value="UDP-N-AcMur-Glu-dNH2Pim_ligase"/>
</dbReference>
<evidence type="ECO:0000313" key="14">
    <source>
        <dbReference type="Proteomes" id="UP000321558"/>
    </source>
</evidence>
<dbReference type="InterPro" id="IPR036615">
    <property type="entry name" value="Mur_ligase_C_dom_sf"/>
</dbReference>
<dbReference type="EC" id="6.3.2.13" evidence="5"/>
<dbReference type="GO" id="GO:0051301">
    <property type="term" value="P:cell division"/>
    <property type="evidence" value="ECO:0007669"/>
    <property type="project" value="UniProtKB-KW"/>
</dbReference>
<dbReference type="Pfam" id="PF02875">
    <property type="entry name" value="Mur_ligase_C"/>
    <property type="match status" value="1"/>
</dbReference>
<dbReference type="NCBIfam" id="NF001126">
    <property type="entry name" value="PRK00139.1-4"/>
    <property type="match status" value="1"/>
</dbReference>
<dbReference type="SUPFAM" id="SSF53244">
    <property type="entry name" value="MurD-like peptide ligases, peptide-binding domain"/>
    <property type="match status" value="1"/>
</dbReference>
<evidence type="ECO:0000256" key="8">
    <source>
        <dbReference type="ARBA" id="ARBA00076158"/>
    </source>
</evidence>
<evidence type="ECO:0000256" key="4">
    <source>
        <dbReference type="ARBA" id="ARBA00056782"/>
    </source>
</evidence>
<accession>A0A511ZFF9</accession>
<dbReference type="Gene3D" id="3.40.1190.10">
    <property type="entry name" value="Mur-like, catalytic domain"/>
    <property type="match status" value="1"/>
</dbReference>
<evidence type="ECO:0000256" key="6">
    <source>
        <dbReference type="ARBA" id="ARBA00072883"/>
    </source>
</evidence>
<comment type="subcellular location">
    <subcellularLocation>
        <location evidence="10">Cytoplasm</location>
    </subcellularLocation>
</comment>
<name>A0A511ZFF9_9BACI</name>
<dbReference type="AlphaFoldDB" id="A0A511ZFF9"/>
<evidence type="ECO:0000256" key="9">
    <source>
        <dbReference type="ARBA" id="ARBA00081560"/>
    </source>
</evidence>
<proteinExistence type="inferred from homology"/>
<evidence type="ECO:0000259" key="11">
    <source>
        <dbReference type="Pfam" id="PF02875"/>
    </source>
</evidence>
<comment type="catalytic activity">
    <reaction evidence="3">
        <text>UDP-N-acetyl-alpha-D-muramoyl-L-alanyl-D-glutamate + meso-2,6-diaminopimelate + ATP = UDP-N-acetyl-alpha-D-muramoyl-L-alanyl-gamma-D-glutamyl-meso-2,6-diaminopimelate + ADP + phosphate + H(+)</text>
        <dbReference type="Rhea" id="RHEA:23676"/>
        <dbReference type="ChEBI" id="CHEBI:15378"/>
        <dbReference type="ChEBI" id="CHEBI:30616"/>
        <dbReference type="ChEBI" id="CHEBI:43474"/>
        <dbReference type="ChEBI" id="CHEBI:57791"/>
        <dbReference type="ChEBI" id="CHEBI:83900"/>
        <dbReference type="ChEBI" id="CHEBI:83905"/>
        <dbReference type="ChEBI" id="CHEBI:456216"/>
        <dbReference type="EC" id="6.3.2.13"/>
    </reaction>
</comment>
<dbReference type="PANTHER" id="PTHR23135:SF4">
    <property type="entry name" value="UDP-N-ACETYLMURAMOYL-L-ALANYL-D-GLUTAMATE--2,6-DIAMINOPIMELATE LIGASE MURE HOMOLOG, CHLOROPLASTIC"/>
    <property type="match status" value="1"/>
</dbReference>
<keyword evidence="10" id="KW-0573">Peptidoglycan synthesis</keyword>
<dbReference type="GO" id="GO:0005737">
    <property type="term" value="C:cytoplasm"/>
    <property type="evidence" value="ECO:0007669"/>
    <property type="project" value="UniProtKB-SubCell"/>
</dbReference>
<keyword evidence="10" id="KW-0131">Cell cycle</keyword>
<evidence type="ECO:0000256" key="5">
    <source>
        <dbReference type="ARBA" id="ARBA00066633"/>
    </source>
</evidence>
<protein>
    <recommendedName>
        <fullName evidence="6">UDP-N-acetylmuramoyl-L-alanyl-D-glutamate--2,6-diaminopimelate ligase</fullName>
        <ecNumber evidence="5">6.3.2.13</ecNumber>
    </recommendedName>
    <alternativeName>
        <fullName evidence="7">Meso-A2pm-adding enzyme</fullName>
    </alternativeName>
    <alternativeName>
        <fullName evidence="8">Meso-diaminopimelate-adding enzyme</fullName>
    </alternativeName>
    <alternativeName>
        <fullName evidence="9">UDP-MurNAc-L-Ala-D-Glu:meso-diaminopimelate ligase</fullName>
    </alternativeName>
</protein>
<dbReference type="Proteomes" id="UP000321558">
    <property type="component" value="Unassembled WGS sequence"/>
</dbReference>
<dbReference type="GO" id="GO:0008765">
    <property type="term" value="F:UDP-N-acetylmuramoylalanyl-D-glutamate-2,6-diaminopimelate ligase activity"/>
    <property type="evidence" value="ECO:0007669"/>
    <property type="project" value="UniProtKB-EC"/>
</dbReference>
<organism evidence="13 14">
    <name type="scientific">Oceanobacillus sojae</name>
    <dbReference type="NCBI Taxonomy" id="582851"/>
    <lineage>
        <taxon>Bacteria</taxon>
        <taxon>Bacillati</taxon>
        <taxon>Bacillota</taxon>
        <taxon>Bacilli</taxon>
        <taxon>Bacillales</taxon>
        <taxon>Bacillaceae</taxon>
        <taxon>Oceanobacillus</taxon>
    </lineage>
</organism>
<dbReference type="Pfam" id="PF08245">
    <property type="entry name" value="Mur_ligase_M"/>
    <property type="match status" value="1"/>
</dbReference>
<evidence type="ECO:0000256" key="3">
    <source>
        <dbReference type="ARBA" id="ARBA00050251"/>
    </source>
</evidence>
<comment type="pathway">
    <text evidence="1 10">Cell wall biogenesis; peptidoglycan biosynthesis.</text>
</comment>
<evidence type="ECO:0000256" key="2">
    <source>
        <dbReference type="ARBA" id="ARBA00005898"/>
    </source>
</evidence>
<evidence type="ECO:0000256" key="7">
    <source>
        <dbReference type="ARBA" id="ARBA00075482"/>
    </source>
</evidence>
<evidence type="ECO:0000256" key="10">
    <source>
        <dbReference type="RuleBase" id="RU004135"/>
    </source>
</evidence>
<feature type="domain" description="Mur ligase C-terminal" evidence="11">
    <location>
        <begin position="197"/>
        <end position="322"/>
    </location>
</feature>
<dbReference type="InterPro" id="IPR004101">
    <property type="entry name" value="Mur_ligase_C"/>
</dbReference>
<dbReference type="GO" id="GO:0071555">
    <property type="term" value="P:cell wall organization"/>
    <property type="evidence" value="ECO:0007669"/>
    <property type="project" value="UniProtKB-KW"/>
</dbReference>
<dbReference type="GO" id="GO:0005524">
    <property type="term" value="F:ATP binding"/>
    <property type="evidence" value="ECO:0007669"/>
    <property type="project" value="InterPro"/>
</dbReference>
<dbReference type="InterPro" id="IPR013221">
    <property type="entry name" value="Mur_ligase_cen"/>
</dbReference>
<dbReference type="GO" id="GO:0008360">
    <property type="term" value="P:regulation of cell shape"/>
    <property type="evidence" value="ECO:0007669"/>
    <property type="project" value="UniProtKB-KW"/>
</dbReference>
<evidence type="ECO:0000313" key="13">
    <source>
        <dbReference type="EMBL" id="GEN86182.1"/>
    </source>
</evidence>
<dbReference type="SUPFAM" id="SSF53623">
    <property type="entry name" value="MurD-like peptide ligases, catalytic domain"/>
    <property type="match status" value="1"/>
</dbReference>
<comment type="similarity">
    <text evidence="2">Belongs to the MurCDEF family. MurE subfamily.</text>
</comment>